<evidence type="ECO:0000313" key="2">
    <source>
        <dbReference type="EMBL" id="RLV71895.1"/>
    </source>
</evidence>
<dbReference type="AlphaFoldDB" id="A0A0A0NNU5"/>
<dbReference type="HOGENOM" id="CLU_009834_7_3_11"/>
<dbReference type="Pfam" id="PF00378">
    <property type="entry name" value="ECH_1"/>
    <property type="match status" value="1"/>
</dbReference>
<name>A0A0A0NNU5_STRRN</name>
<dbReference type="KEGG" id="src:M271_49525"/>
<dbReference type="STRING" id="1343740.M271_49525"/>
<dbReference type="GO" id="GO:0003824">
    <property type="term" value="F:catalytic activity"/>
    <property type="evidence" value="ECO:0007669"/>
    <property type="project" value="UniProtKB-ARBA"/>
</dbReference>
<reference evidence="2 3" key="1">
    <citation type="journal article" date="2018" name="J. Biol. Chem.">
        <title>Discovery of the actinoplanic acid pathway in Streptomyces rapamycinicus reveals a genetically conserved synergism with rapamycin.</title>
        <authorList>
            <person name="Mrak P."/>
            <person name="Krastel P."/>
            <person name="Pivk Lukancic P."/>
            <person name="Tao J."/>
            <person name="Pistorius D."/>
            <person name="Moore C.M."/>
        </authorList>
    </citation>
    <scope>NUCLEOTIDE SEQUENCE [LARGE SCALE GENOMIC DNA]</scope>
    <source>
        <strain evidence="2 3">NRRL 5491</strain>
    </source>
</reference>
<dbReference type="PANTHER" id="PTHR43802:SF1">
    <property type="entry name" value="IP11341P-RELATED"/>
    <property type="match status" value="1"/>
</dbReference>
<protein>
    <recommendedName>
        <fullName evidence="4">Enoyl-CoA hydratase</fullName>
    </recommendedName>
</protein>
<dbReference type="EMBL" id="QYCY01000004">
    <property type="protein sequence ID" value="RLV71895.1"/>
    <property type="molecule type" value="Genomic_DNA"/>
</dbReference>
<sequence length="269" mass="29544">MTTPPPGTSGLPDFRTILAELGEDHVLTVTLNRPERLNAFNQQTLDDFSALWRYAAEEDAVHVVVLQAEGERAFCTGVDVVEGIDRHSNPFSDLDPGTSLSPKLNRCWKPLVCAVHGMVAGGALYWLNEADIIIADEDAMFFDPHTTYGMVAALEPIGLARRIPIGEVLRMVLLGNDERMSARRAYEIGFVSEVVERTRLRQRAHELAALIAAKPPVAVQGSVKAIWESLDTGRSQALAAGLAYTQIGNPIGKAQIDREAARNRKYEVR</sequence>
<evidence type="ECO:0008006" key="4">
    <source>
        <dbReference type="Google" id="ProtNLM"/>
    </source>
</evidence>
<comment type="caution">
    <text evidence="2">The sequence shown here is derived from an EMBL/GenBank/DDBJ whole genome shotgun (WGS) entry which is preliminary data.</text>
</comment>
<accession>A0A0A0NNU5</accession>
<dbReference type="Gene3D" id="3.90.226.10">
    <property type="entry name" value="2-enoyl-CoA Hydratase, Chain A, domain 1"/>
    <property type="match status" value="1"/>
</dbReference>
<gene>
    <name evidence="2" type="ORF">D3C57_145250</name>
</gene>
<evidence type="ECO:0000313" key="3">
    <source>
        <dbReference type="Proteomes" id="UP000281594"/>
    </source>
</evidence>
<dbReference type="Proteomes" id="UP000281594">
    <property type="component" value="Unassembled WGS sequence"/>
</dbReference>
<dbReference type="InterPro" id="IPR029045">
    <property type="entry name" value="ClpP/crotonase-like_dom_sf"/>
</dbReference>
<dbReference type="RefSeq" id="WP_020874746.1">
    <property type="nucleotide sequence ID" value="NC_022785.1"/>
</dbReference>
<dbReference type="eggNOG" id="COG1024">
    <property type="taxonomic scope" value="Bacteria"/>
</dbReference>
<proteinExistence type="inferred from homology"/>
<organism evidence="2 3">
    <name type="scientific">Streptomyces rapamycinicus (strain ATCC 29253 / DSM 41530 / NRRL 5491 / AYB-994)</name>
    <name type="common">Streptomyces hygroscopicus (strain ATCC 29253)</name>
    <dbReference type="NCBI Taxonomy" id="1343740"/>
    <lineage>
        <taxon>Bacteria</taxon>
        <taxon>Bacillati</taxon>
        <taxon>Actinomycetota</taxon>
        <taxon>Actinomycetes</taxon>
        <taxon>Kitasatosporales</taxon>
        <taxon>Streptomycetaceae</taxon>
        <taxon>Streptomyces</taxon>
        <taxon>Streptomyces violaceusniger group</taxon>
    </lineage>
</organism>
<evidence type="ECO:0000256" key="1">
    <source>
        <dbReference type="ARBA" id="ARBA00005254"/>
    </source>
</evidence>
<dbReference type="InterPro" id="IPR001753">
    <property type="entry name" value="Enoyl-CoA_hydra/iso"/>
</dbReference>
<dbReference type="SUPFAM" id="SSF52096">
    <property type="entry name" value="ClpP/crotonase"/>
    <property type="match status" value="1"/>
</dbReference>
<comment type="similarity">
    <text evidence="1">Belongs to the enoyl-CoA hydratase/isomerase family.</text>
</comment>
<dbReference type="CDD" id="cd06558">
    <property type="entry name" value="crotonase-like"/>
    <property type="match status" value="1"/>
</dbReference>
<dbReference type="PANTHER" id="PTHR43802">
    <property type="entry name" value="ENOYL-COA HYDRATASE"/>
    <property type="match status" value="1"/>
</dbReference>